<dbReference type="InterPro" id="IPR005178">
    <property type="entry name" value="Ostalpha/TMEM184C"/>
</dbReference>
<evidence type="ECO:0000256" key="3">
    <source>
        <dbReference type="ARBA" id="ARBA00022989"/>
    </source>
</evidence>
<protein>
    <submittedName>
        <fullName evidence="6">Hfl1 protein</fullName>
    </submittedName>
</protein>
<evidence type="ECO:0000256" key="2">
    <source>
        <dbReference type="ARBA" id="ARBA00022692"/>
    </source>
</evidence>
<accession>A0AAV5RTU5</accession>
<gene>
    <name evidence="6" type="ORF">DAKH74_014710</name>
</gene>
<comment type="caution">
    <text evidence="6">The sequence shown here is derived from an EMBL/GenBank/DDBJ whole genome shotgun (WGS) entry which is preliminary data.</text>
</comment>
<comment type="subcellular location">
    <subcellularLocation>
        <location evidence="1">Membrane</location>
        <topology evidence="1">Multi-pass membrane protein</topology>
    </subcellularLocation>
</comment>
<evidence type="ECO:0000313" key="6">
    <source>
        <dbReference type="EMBL" id="GMM54855.1"/>
    </source>
</evidence>
<keyword evidence="2 5" id="KW-0812">Transmembrane</keyword>
<evidence type="ECO:0000256" key="5">
    <source>
        <dbReference type="SAM" id="Phobius"/>
    </source>
</evidence>
<dbReference type="Pfam" id="PF03619">
    <property type="entry name" value="Solute_trans_a"/>
    <property type="match status" value="1"/>
</dbReference>
<keyword evidence="7" id="KW-1185">Reference proteome</keyword>
<keyword evidence="3 5" id="KW-1133">Transmembrane helix</keyword>
<sequence length="458" mass="51458">MLGGLFGVSVEDGTQDVALPVAWGWLASAASVVAIGVSMVAILAQLLNYRRPSEQRLVVRIQLLVPLFSITCWCATTRPQIAQMYLDPVREFYEAFVIYTFFSLLTLVLGGERAIITELAVSNSSRDEPPTQHALPWLGTVDLADPGDFLAVKRGVLQYVWFKPFYCLMLLLCEVLQLNDAQFWLLILYNLSVTWSLYNLAVFWRCLYRELQPYHPWPKFLCVKLIIFASYWQGILVRSLHFLGVFGEGAIAYRRSYIYENGILCVEMVGFAFLHLYAFPVDPYTSRSLPLGARMQFLYAVRDVLGGGDLKWDFKQTLLVGQTYYNYRNFDAPPESLINSRRHSHTTMKRLNQGYRFTSGGGETPSGSAGTHTSHWVGYGSIKPGSQGSNASQIQEEPWDMSMCEDSAYIPTDPHYPVVWESAGHRYSPSINRLKQSIAGRDGAEAVGSAANQSVSQV</sequence>
<feature type="transmembrane region" description="Helical" evidence="5">
    <location>
        <begin position="159"/>
        <end position="177"/>
    </location>
</feature>
<dbReference type="Proteomes" id="UP001377567">
    <property type="component" value="Unassembled WGS sequence"/>
</dbReference>
<evidence type="ECO:0000256" key="1">
    <source>
        <dbReference type="ARBA" id="ARBA00004141"/>
    </source>
</evidence>
<evidence type="ECO:0000313" key="7">
    <source>
        <dbReference type="Proteomes" id="UP001377567"/>
    </source>
</evidence>
<organism evidence="6 7">
    <name type="scientific">Maudiozyma humilis</name>
    <name type="common">Sour dough yeast</name>
    <name type="synonym">Kazachstania humilis</name>
    <dbReference type="NCBI Taxonomy" id="51915"/>
    <lineage>
        <taxon>Eukaryota</taxon>
        <taxon>Fungi</taxon>
        <taxon>Dikarya</taxon>
        <taxon>Ascomycota</taxon>
        <taxon>Saccharomycotina</taxon>
        <taxon>Saccharomycetes</taxon>
        <taxon>Saccharomycetales</taxon>
        <taxon>Saccharomycetaceae</taxon>
        <taxon>Maudiozyma</taxon>
    </lineage>
</organism>
<dbReference type="EMBL" id="BTGD01000003">
    <property type="protein sequence ID" value="GMM54855.1"/>
    <property type="molecule type" value="Genomic_DNA"/>
</dbReference>
<feature type="transmembrane region" description="Helical" evidence="5">
    <location>
        <begin position="258"/>
        <end position="279"/>
    </location>
</feature>
<proteinExistence type="predicted"/>
<reference evidence="6 7" key="1">
    <citation type="journal article" date="2023" name="Elife">
        <title>Identification of key yeast species and microbe-microbe interactions impacting larval growth of Drosophila in the wild.</title>
        <authorList>
            <person name="Mure A."/>
            <person name="Sugiura Y."/>
            <person name="Maeda R."/>
            <person name="Honda K."/>
            <person name="Sakurai N."/>
            <person name="Takahashi Y."/>
            <person name="Watada M."/>
            <person name="Katoh T."/>
            <person name="Gotoh A."/>
            <person name="Gotoh Y."/>
            <person name="Taniguchi I."/>
            <person name="Nakamura K."/>
            <person name="Hayashi T."/>
            <person name="Katayama T."/>
            <person name="Uemura T."/>
            <person name="Hattori Y."/>
        </authorList>
    </citation>
    <scope>NUCLEOTIDE SEQUENCE [LARGE SCALE GENOMIC DNA]</scope>
    <source>
        <strain evidence="6 7">KH-74</strain>
    </source>
</reference>
<name>A0AAV5RTU5_MAUHU</name>
<dbReference type="SMART" id="SM01417">
    <property type="entry name" value="Solute_trans_a"/>
    <property type="match status" value="1"/>
</dbReference>
<evidence type="ECO:0000256" key="4">
    <source>
        <dbReference type="ARBA" id="ARBA00023136"/>
    </source>
</evidence>
<feature type="transmembrane region" description="Helical" evidence="5">
    <location>
        <begin position="57"/>
        <end position="76"/>
    </location>
</feature>
<dbReference type="GO" id="GO:0016020">
    <property type="term" value="C:membrane"/>
    <property type="evidence" value="ECO:0007669"/>
    <property type="project" value="UniProtKB-SubCell"/>
</dbReference>
<dbReference type="PANTHER" id="PTHR23423">
    <property type="entry name" value="ORGANIC SOLUTE TRANSPORTER-RELATED"/>
    <property type="match status" value="1"/>
</dbReference>
<feature type="transmembrane region" description="Helical" evidence="5">
    <location>
        <begin position="183"/>
        <end position="204"/>
    </location>
</feature>
<feature type="transmembrane region" description="Helical" evidence="5">
    <location>
        <begin position="96"/>
        <end position="116"/>
    </location>
</feature>
<keyword evidence="4 5" id="KW-0472">Membrane</keyword>
<dbReference type="AlphaFoldDB" id="A0AAV5RTU5"/>
<feature type="transmembrane region" description="Helical" evidence="5">
    <location>
        <begin position="225"/>
        <end position="246"/>
    </location>
</feature>
<feature type="transmembrane region" description="Helical" evidence="5">
    <location>
        <begin position="22"/>
        <end position="45"/>
    </location>
</feature>